<evidence type="ECO:0000313" key="8">
    <source>
        <dbReference type="EMBL" id="SUZ91212.1"/>
    </source>
</evidence>
<dbReference type="GO" id="GO:0009072">
    <property type="term" value="P:aromatic amino acid metabolic process"/>
    <property type="evidence" value="ECO:0007669"/>
    <property type="project" value="InterPro"/>
</dbReference>
<dbReference type="InterPro" id="IPR036951">
    <property type="entry name" value="ArAA_hydroxylase_sf"/>
</dbReference>
<keyword evidence="6" id="KW-0503">Monooxygenase</keyword>
<organism evidence="8">
    <name type="scientific">marine metagenome</name>
    <dbReference type="NCBI Taxonomy" id="408172"/>
    <lineage>
        <taxon>unclassified sequences</taxon>
        <taxon>metagenomes</taxon>
        <taxon>ecological metagenomes</taxon>
    </lineage>
</organism>
<dbReference type="GO" id="GO:0016714">
    <property type="term" value="F:oxidoreductase activity, acting on paired donors, with incorporation or reduction of molecular oxygen, reduced pteridine as one donor, and incorporation of one atom of oxygen"/>
    <property type="evidence" value="ECO:0007669"/>
    <property type="project" value="InterPro"/>
</dbReference>
<name>A0A381RHC4_9ZZZZ</name>
<dbReference type="Gene3D" id="1.10.800.10">
    <property type="entry name" value="Aromatic amino acid hydroxylase"/>
    <property type="match status" value="1"/>
</dbReference>
<dbReference type="PANTHER" id="PTHR11473:SF24">
    <property type="entry name" value="PHENYLALANINE-4-HYDROXYLASE"/>
    <property type="match status" value="1"/>
</dbReference>
<comment type="similarity">
    <text evidence="2">Belongs to the biopterin-dependent aromatic amino acid hydroxylase family.</text>
</comment>
<sequence length="583" mass="66113">MPNKKYQIELNSVTKKLPKYLHKFIVKQPYDEYTAQNQAVWRYVMMLSVDYLKTVSHDSYLEGISKTGISIDYIPKMEGMNRILKDIGWAAVSVDGFIPPNAFMEFQAHNVLVIASEIRTIKHITYTPAPDIIHEAAGHAPIIADPEYSEYLRRFGHIGSKAISSPKDNEMYEAIRLLSILKENPNSSKESIKKATASVNKLQKNMGELSEMAKMRNLHWWTVEYGLIGDIDNPKIYGAGLLSSIGESKLCLKKSVKKFPYTIKTSEVNFDITKPQPHLFVTPNFSFLSYVLEKFADTMALRKGGLSGMNKVIESTQLGTAELSTGIQISGFFTRVIKSNDKPIYIQTKGPTALASKGKELIGHGKEYHTEGYGTPVGKLEGVNLAIEDMSPKDLLAYGIVEGKYIELNFEGGVKVSGKIITGKRDLQGKILLISFDNCKVIYNREILFKAEWGVYDMAVGENIISVYAGPASDESFDDLHNVSRVKTKKIKYSLKEKELFKLYKKVRNIRENKKTNFKSLANVFSEVKSKYKNEWLILIEIYEIIHDLKCNFKEELYDYLIKMSKKDNYSDLINNGLKLIKK</sequence>
<accession>A0A381RHC4</accession>
<evidence type="ECO:0000256" key="5">
    <source>
        <dbReference type="ARBA" id="ARBA00023004"/>
    </source>
</evidence>
<protein>
    <recommendedName>
        <fullName evidence="7">Biopterin-dependent aromatic amino acid hydroxylase family profile domain-containing protein</fullName>
    </recommendedName>
</protein>
<dbReference type="NCBIfam" id="NF010657">
    <property type="entry name" value="PRK14056.1"/>
    <property type="match status" value="1"/>
</dbReference>
<dbReference type="PANTHER" id="PTHR11473">
    <property type="entry name" value="AROMATIC AMINO ACID HYDROXYLASE"/>
    <property type="match status" value="1"/>
</dbReference>
<keyword evidence="3" id="KW-0479">Metal-binding</keyword>
<feature type="domain" description="Biopterin-dependent aromatic amino acid hydroxylase family profile" evidence="7">
    <location>
        <begin position="1"/>
        <end position="347"/>
    </location>
</feature>
<dbReference type="PROSITE" id="PS51410">
    <property type="entry name" value="BH4_AAA_HYDROXYL_2"/>
    <property type="match status" value="1"/>
</dbReference>
<keyword evidence="5" id="KW-0408">Iron</keyword>
<evidence type="ECO:0000256" key="3">
    <source>
        <dbReference type="ARBA" id="ARBA00022723"/>
    </source>
</evidence>
<dbReference type="Gene3D" id="1.20.58.690">
    <property type="match status" value="1"/>
</dbReference>
<evidence type="ECO:0000256" key="2">
    <source>
        <dbReference type="ARBA" id="ARBA00009712"/>
    </source>
</evidence>
<dbReference type="Pfam" id="PF00351">
    <property type="entry name" value="Biopterin_H"/>
    <property type="match status" value="2"/>
</dbReference>
<evidence type="ECO:0000256" key="1">
    <source>
        <dbReference type="ARBA" id="ARBA00001954"/>
    </source>
</evidence>
<keyword evidence="4" id="KW-0560">Oxidoreductase</keyword>
<dbReference type="GO" id="GO:0005506">
    <property type="term" value="F:iron ion binding"/>
    <property type="evidence" value="ECO:0007669"/>
    <property type="project" value="InterPro"/>
</dbReference>
<evidence type="ECO:0000256" key="6">
    <source>
        <dbReference type="ARBA" id="ARBA00023033"/>
    </source>
</evidence>
<proteinExistence type="inferred from homology"/>
<dbReference type="EMBL" id="UINC01001957">
    <property type="protein sequence ID" value="SUZ91212.1"/>
    <property type="molecule type" value="Genomic_DNA"/>
</dbReference>
<dbReference type="InterPro" id="IPR019774">
    <property type="entry name" value="Aromatic-AA_hydroxylase_C"/>
</dbReference>
<evidence type="ECO:0000259" key="7">
    <source>
        <dbReference type="PROSITE" id="PS51410"/>
    </source>
</evidence>
<dbReference type="AlphaFoldDB" id="A0A381RHC4"/>
<dbReference type="InterPro" id="IPR001273">
    <property type="entry name" value="ArAA_hydroxylase"/>
</dbReference>
<evidence type="ECO:0000256" key="4">
    <source>
        <dbReference type="ARBA" id="ARBA00023002"/>
    </source>
</evidence>
<gene>
    <name evidence="8" type="ORF">METZ01_LOCUS44066</name>
</gene>
<dbReference type="InterPro" id="IPR036329">
    <property type="entry name" value="Aro-AA_hydroxylase_C_sf"/>
</dbReference>
<dbReference type="SUPFAM" id="SSF56534">
    <property type="entry name" value="Aromatic aminoacid monoxygenases, catalytic and oligomerization domains"/>
    <property type="match status" value="1"/>
</dbReference>
<reference evidence="8" key="1">
    <citation type="submission" date="2018-05" db="EMBL/GenBank/DDBJ databases">
        <authorList>
            <person name="Lanie J.A."/>
            <person name="Ng W.-L."/>
            <person name="Kazmierczak K.M."/>
            <person name="Andrzejewski T.M."/>
            <person name="Davidsen T.M."/>
            <person name="Wayne K.J."/>
            <person name="Tettelin H."/>
            <person name="Glass J.I."/>
            <person name="Rusch D."/>
            <person name="Podicherti R."/>
            <person name="Tsui H.-C.T."/>
            <person name="Winkler M.E."/>
        </authorList>
    </citation>
    <scope>NUCLEOTIDE SEQUENCE</scope>
</reference>
<comment type="cofactor">
    <cofactor evidence="1">
        <name>Fe(2+)</name>
        <dbReference type="ChEBI" id="CHEBI:29033"/>
    </cofactor>
</comment>